<reference evidence="2" key="1">
    <citation type="submission" date="2022-07" db="EMBL/GenBank/DDBJ databases">
        <title>Taxonomy of Novel Oxalotrophic and Methylotrophic Bacteria.</title>
        <authorList>
            <person name="Sahin N."/>
            <person name="Tani A."/>
        </authorList>
    </citation>
    <scope>NUCLEOTIDE SEQUENCE</scope>
    <source>
        <strain evidence="2">Y10</strain>
    </source>
</reference>
<evidence type="ECO:0000313" key="3">
    <source>
        <dbReference type="Proteomes" id="UP001143543"/>
    </source>
</evidence>
<keyword evidence="3" id="KW-1185">Reference proteome</keyword>
<dbReference type="PANTHER" id="PTHR48079:SF6">
    <property type="entry name" value="NAD(P)-BINDING DOMAIN-CONTAINING PROTEIN-RELATED"/>
    <property type="match status" value="1"/>
</dbReference>
<feature type="domain" description="NAD-dependent epimerase/dehydratase" evidence="1">
    <location>
        <begin position="2"/>
        <end position="224"/>
    </location>
</feature>
<name>A0ABQ5MGG8_9FLAO</name>
<accession>A0ABQ5MGG8</accession>
<evidence type="ECO:0000313" key="2">
    <source>
        <dbReference type="EMBL" id="GLB48494.1"/>
    </source>
</evidence>
<dbReference type="RefSeq" id="WP_281764131.1">
    <property type="nucleotide sequence ID" value="NZ_BRVO01000001.1"/>
</dbReference>
<comment type="caution">
    <text evidence="2">The sequence shown here is derived from an EMBL/GenBank/DDBJ whole genome shotgun (WGS) entry which is preliminary data.</text>
</comment>
<dbReference type="Pfam" id="PF01370">
    <property type="entry name" value="Epimerase"/>
    <property type="match status" value="1"/>
</dbReference>
<dbReference type="Gene3D" id="3.40.50.720">
    <property type="entry name" value="NAD(P)-binding Rossmann-like Domain"/>
    <property type="match status" value="1"/>
</dbReference>
<dbReference type="InterPro" id="IPR036291">
    <property type="entry name" value="NAD(P)-bd_dom_sf"/>
</dbReference>
<dbReference type="InterPro" id="IPR051783">
    <property type="entry name" value="NAD(P)-dependent_oxidoreduct"/>
</dbReference>
<dbReference type="Proteomes" id="UP001143543">
    <property type="component" value="Unassembled WGS sequence"/>
</dbReference>
<dbReference type="EMBL" id="BRVO01000001">
    <property type="protein sequence ID" value="GLB48494.1"/>
    <property type="molecule type" value="Genomic_DNA"/>
</dbReference>
<organism evidence="2 3">
    <name type="scientific">Neptunitalea lumnitzerae</name>
    <dbReference type="NCBI Taxonomy" id="2965509"/>
    <lineage>
        <taxon>Bacteria</taxon>
        <taxon>Pseudomonadati</taxon>
        <taxon>Bacteroidota</taxon>
        <taxon>Flavobacteriia</taxon>
        <taxon>Flavobacteriales</taxon>
        <taxon>Flavobacteriaceae</taxon>
        <taxon>Neptunitalea</taxon>
    </lineage>
</organism>
<dbReference type="SUPFAM" id="SSF51735">
    <property type="entry name" value="NAD(P)-binding Rossmann-fold domains"/>
    <property type="match status" value="1"/>
</dbReference>
<dbReference type="InterPro" id="IPR001509">
    <property type="entry name" value="Epimerase_deHydtase"/>
</dbReference>
<gene>
    <name evidence="2" type="ORF">Y10_08620</name>
</gene>
<evidence type="ECO:0000259" key="1">
    <source>
        <dbReference type="Pfam" id="PF01370"/>
    </source>
</evidence>
<protein>
    <submittedName>
        <fullName evidence="2">NAD-dependent epimerase</fullName>
    </submittedName>
</protein>
<sequence>MILVTGATGMVGAHLVLSLLKEGKAVRALYRSEERRMELAESSLFKSCPEHFDAIEWVCADVRDVPALAEAFVNVKEVYHCAGYISFNPKDYRQLRTVNIEGTANVVNLSISEGVEKLCFISSIATLGNPKNGVISEGCFYNQEEDHNVYAITKYGAEMEVWRASQEGVKVVIVNPGVIFGTGVQSKSMDVFTRVIKGLSYYTEGGSGFVGVADVVKACRFLMNGNYVNQRYVLVSENLPYKTMLTWVATALAVSTPSKKITKGTLKLIQFLDAIKGVFTFGNRHFTKFTVASLDEVTNYSNEKIKETGFQFQPMKEVIETCAVAYK</sequence>
<dbReference type="PANTHER" id="PTHR48079">
    <property type="entry name" value="PROTEIN YEEZ"/>
    <property type="match status" value="1"/>
</dbReference>
<proteinExistence type="predicted"/>